<keyword evidence="4" id="KW-1185">Reference proteome</keyword>
<dbReference type="Proteomes" id="UP000799778">
    <property type="component" value="Unassembled WGS sequence"/>
</dbReference>
<reference evidence="3" key="1">
    <citation type="journal article" date="2020" name="Stud. Mycol.">
        <title>101 Dothideomycetes genomes: a test case for predicting lifestyles and emergence of pathogens.</title>
        <authorList>
            <person name="Haridas S."/>
            <person name="Albert R."/>
            <person name="Binder M."/>
            <person name="Bloem J."/>
            <person name="Labutti K."/>
            <person name="Salamov A."/>
            <person name="Andreopoulos B."/>
            <person name="Baker S."/>
            <person name="Barry K."/>
            <person name="Bills G."/>
            <person name="Bluhm B."/>
            <person name="Cannon C."/>
            <person name="Castanera R."/>
            <person name="Culley D."/>
            <person name="Daum C."/>
            <person name="Ezra D."/>
            <person name="Gonzalez J."/>
            <person name="Henrissat B."/>
            <person name="Kuo A."/>
            <person name="Liang C."/>
            <person name="Lipzen A."/>
            <person name="Lutzoni F."/>
            <person name="Magnuson J."/>
            <person name="Mondo S."/>
            <person name="Nolan M."/>
            <person name="Ohm R."/>
            <person name="Pangilinan J."/>
            <person name="Park H.-J."/>
            <person name="Ramirez L."/>
            <person name="Alfaro M."/>
            <person name="Sun H."/>
            <person name="Tritt A."/>
            <person name="Yoshinaga Y."/>
            <person name="Zwiers L.-H."/>
            <person name="Turgeon B."/>
            <person name="Goodwin S."/>
            <person name="Spatafora J."/>
            <person name="Crous P."/>
            <person name="Grigoriev I."/>
        </authorList>
    </citation>
    <scope>NUCLEOTIDE SEQUENCE</scope>
    <source>
        <strain evidence="3">CBS 175.79</strain>
    </source>
</reference>
<organism evidence="3 4">
    <name type="scientific">Aaosphaeria arxii CBS 175.79</name>
    <dbReference type="NCBI Taxonomy" id="1450172"/>
    <lineage>
        <taxon>Eukaryota</taxon>
        <taxon>Fungi</taxon>
        <taxon>Dikarya</taxon>
        <taxon>Ascomycota</taxon>
        <taxon>Pezizomycotina</taxon>
        <taxon>Dothideomycetes</taxon>
        <taxon>Pleosporomycetidae</taxon>
        <taxon>Pleosporales</taxon>
        <taxon>Pleosporales incertae sedis</taxon>
        <taxon>Aaosphaeria</taxon>
    </lineage>
</organism>
<evidence type="ECO:0000313" key="4">
    <source>
        <dbReference type="Proteomes" id="UP000799778"/>
    </source>
</evidence>
<sequence length="212" mass="23078">MAPPQFTYGAGNLSYDWTPDTINDLAKALKEAGINRVDSAAIYPFTDPGGSDRLLGIGKFPEKGFTVDTKAMVFGDGSGTMTEAAIEKSLSGSLEGLKIPKVNVFYCHSPDKQTPIAEQAAAMDAEYRKGRFSHLGICNIPTEMLEEWIQVAEQKGYVKPSIYQGQYNLLSRTYETTLFPLLEKHGINFAAFSPLASGFLTGKLTFAKGSED</sequence>
<name>A0A6A5XFT2_9PLEO</name>
<dbReference type="AlphaFoldDB" id="A0A6A5XFT2"/>
<keyword evidence="1" id="KW-0560">Oxidoreductase</keyword>
<dbReference type="RefSeq" id="XP_033380434.1">
    <property type="nucleotide sequence ID" value="XM_033528856.1"/>
</dbReference>
<protein>
    <submittedName>
        <fullName evidence="3">Aldo/keto reductase</fullName>
    </submittedName>
</protein>
<evidence type="ECO:0000313" key="3">
    <source>
        <dbReference type="EMBL" id="KAF2012095.1"/>
    </source>
</evidence>
<dbReference type="GeneID" id="54286253"/>
<dbReference type="InterPro" id="IPR023210">
    <property type="entry name" value="NADP_OxRdtase_dom"/>
</dbReference>
<dbReference type="Gene3D" id="3.20.20.100">
    <property type="entry name" value="NADP-dependent oxidoreductase domain"/>
    <property type="match status" value="1"/>
</dbReference>
<dbReference type="EMBL" id="ML978073">
    <property type="protein sequence ID" value="KAF2012095.1"/>
    <property type="molecule type" value="Genomic_DNA"/>
</dbReference>
<dbReference type="GO" id="GO:0016491">
    <property type="term" value="F:oxidoreductase activity"/>
    <property type="evidence" value="ECO:0007669"/>
    <property type="project" value="UniProtKB-KW"/>
</dbReference>
<dbReference type="OrthoDB" id="48988at2759"/>
<feature type="domain" description="NADP-dependent oxidoreductase" evidence="2">
    <location>
        <begin position="20"/>
        <end position="205"/>
    </location>
</feature>
<dbReference type="PANTHER" id="PTHR43364:SF4">
    <property type="entry name" value="NAD(P)-LINKED OXIDOREDUCTASE SUPERFAMILY PROTEIN"/>
    <property type="match status" value="1"/>
</dbReference>
<dbReference type="PANTHER" id="PTHR43364">
    <property type="entry name" value="NADH-SPECIFIC METHYLGLYOXAL REDUCTASE-RELATED"/>
    <property type="match status" value="1"/>
</dbReference>
<evidence type="ECO:0000256" key="1">
    <source>
        <dbReference type="ARBA" id="ARBA00023002"/>
    </source>
</evidence>
<gene>
    <name evidence="3" type="ORF">BU24DRAFT_425935</name>
</gene>
<dbReference type="Pfam" id="PF00248">
    <property type="entry name" value="Aldo_ket_red"/>
    <property type="match status" value="1"/>
</dbReference>
<evidence type="ECO:0000259" key="2">
    <source>
        <dbReference type="Pfam" id="PF00248"/>
    </source>
</evidence>
<dbReference type="SUPFAM" id="SSF51430">
    <property type="entry name" value="NAD(P)-linked oxidoreductase"/>
    <property type="match status" value="1"/>
</dbReference>
<dbReference type="InterPro" id="IPR050523">
    <property type="entry name" value="AKR_Detox_Biosynth"/>
</dbReference>
<proteinExistence type="predicted"/>
<accession>A0A6A5XFT2</accession>
<dbReference type="InterPro" id="IPR036812">
    <property type="entry name" value="NAD(P)_OxRdtase_dom_sf"/>
</dbReference>